<evidence type="ECO:0000313" key="2">
    <source>
        <dbReference type="Proteomes" id="UP000236161"/>
    </source>
</evidence>
<protein>
    <submittedName>
        <fullName evidence="1">Uncharacterized protein</fullName>
    </submittedName>
</protein>
<accession>A0A2H9ZTL4</accession>
<keyword evidence="2" id="KW-1185">Reference proteome</keyword>
<gene>
    <name evidence="1" type="ORF">AXF42_Ash019382</name>
</gene>
<name>A0A2H9ZTL4_9ASPA</name>
<organism evidence="1 2">
    <name type="scientific">Apostasia shenzhenica</name>
    <dbReference type="NCBI Taxonomy" id="1088818"/>
    <lineage>
        <taxon>Eukaryota</taxon>
        <taxon>Viridiplantae</taxon>
        <taxon>Streptophyta</taxon>
        <taxon>Embryophyta</taxon>
        <taxon>Tracheophyta</taxon>
        <taxon>Spermatophyta</taxon>
        <taxon>Magnoliopsida</taxon>
        <taxon>Liliopsida</taxon>
        <taxon>Asparagales</taxon>
        <taxon>Orchidaceae</taxon>
        <taxon>Apostasioideae</taxon>
        <taxon>Apostasia</taxon>
    </lineage>
</organism>
<dbReference type="Proteomes" id="UP000236161">
    <property type="component" value="Unassembled WGS sequence"/>
</dbReference>
<dbReference type="AlphaFoldDB" id="A0A2H9ZTL4"/>
<evidence type="ECO:0000313" key="1">
    <source>
        <dbReference type="EMBL" id="PKA46641.1"/>
    </source>
</evidence>
<dbReference type="OrthoDB" id="1932348at2759"/>
<dbReference type="EMBL" id="KZ454129">
    <property type="protein sequence ID" value="PKA46641.1"/>
    <property type="molecule type" value="Genomic_DNA"/>
</dbReference>
<sequence>MTGDRSKFMSLEMKDGGFVTFRDNTKKRILNIGVIGNSSKFSINKVFFVDALPSIF</sequence>
<proteinExistence type="predicted"/>
<reference evidence="1 2" key="1">
    <citation type="journal article" date="2017" name="Nature">
        <title>The Apostasia genome and the evolution of orchids.</title>
        <authorList>
            <person name="Zhang G.Q."/>
            <person name="Liu K.W."/>
            <person name="Li Z."/>
            <person name="Lohaus R."/>
            <person name="Hsiao Y.Y."/>
            <person name="Niu S.C."/>
            <person name="Wang J.Y."/>
            <person name="Lin Y.C."/>
            <person name="Xu Q."/>
            <person name="Chen L.J."/>
            <person name="Yoshida K."/>
            <person name="Fujiwara S."/>
            <person name="Wang Z.W."/>
            <person name="Zhang Y.Q."/>
            <person name="Mitsuda N."/>
            <person name="Wang M."/>
            <person name="Liu G.H."/>
            <person name="Pecoraro L."/>
            <person name="Huang H.X."/>
            <person name="Xiao X.J."/>
            <person name="Lin M."/>
            <person name="Wu X.Y."/>
            <person name="Wu W.L."/>
            <person name="Chen Y.Y."/>
            <person name="Chang S.B."/>
            <person name="Sakamoto S."/>
            <person name="Ohme-Takagi M."/>
            <person name="Yagi M."/>
            <person name="Zeng S.J."/>
            <person name="Shen C.Y."/>
            <person name="Yeh C.M."/>
            <person name="Luo Y.B."/>
            <person name="Tsai W.C."/>
            <person name="Van de Peer Y."/>
            <person name="Liu Z.J."/>
        </authorList>
    </citation>
    <scope>NUCLEOTIDE SEQUENCE [LARGE SCALE GENOMIC DNA]</scope>
    <source>
        <strain evidence="2">cv. Shenzhen</strain>
        <tissue evidence="1">Stem</tissue>
    </source>
</reference>